<proteinExistence type="predicted"/>
<dbReference type="InterPro" id="IPR001789">
    <property type="entry name" value="Sig_transdc_resp-reg_receiver"/>
</dbReference>
<dbReference type="Pfam" id="PF00072">
    <property type="entry name" value="Response_reg"/>
    <property type="match status" value="1"/>
</dbReference>
<dbReference type="Gene3D" id="3.40.50.2300">
    <property type="match status" value="1"/>
</dbReference>
<feature type="domain" description="Response regulatory" evidence="5">
    <location>
        <begin position="149"/>
        <end position="268"/>
    </location>
</feature>
<dbReference type="GO" id="GO:0000160">
    <property type="term" value="P:phosphorelay signal transduction system"/>
    <property type="evidence" value="ECO:0007669"/>
    <property type="project" value="UniProtKB-KW"/>
</dbReference>
<comment type="caution">
    <text evidence="6">The sequence shown here is derived from an EMBL/GenBank/DDBJ whole genome shotgun (WGS) entry which is preliminary data.</text>
</comment>
<keyword evidence="7" id="KW-1185">Reference proteome</keyword>
<dbReference type="Proteomes" id="UP001187471">
    <property type="component" value="Unassembled WGS sequence"/>
</dbReference>
<dbReference type="GO" id="GO:0009736">
    <property type="term" value="P:cytokinin-activated signaling pathway"/>
    <property type="evidence" value="ECO:0007669"/>
    <property type="project" value="InterPro"/>
</dbReference>
<keyword evidence="3" id="KW-0804">Transcription</keyword>
<gene>
    <name evidence="6" type="ORF">RJ640_003340</name>
</gene>
<dbReference type="InterPro" id="IPR011006">
    <property type="entry name" value="CheY-like_superfamily"/>
</dbReference>
<evidence type="ECO:0000259" key="5">
    <source>
        <dbReference type="PROSITE" id="PS50110"/>
    </source>
</evidence>
<evidence type="ECO:0000256" key="1">
    <source>
        <dbReference type="ARBA" id="ARBA00023012"/>
    </source>
</evidence>
<evidence type="ECO:0000256" key="3">
    <source>
        <dbReference type="ARBA" id="ARBA00023163"/>
    </source>
</evidence>
<dbReference type="PANTHER" id="PTHR43874">
    <property type="entry name" value="TWO-COMPONENT RESPONSE REGULATOR"/>
    <property type="match status" value="1"/>
</dbReference>
<evidence type="ECO:0000256" key="4">
    <source>
        <dbReference type="PROSITE-ProRule" id="PRU00169"/>
    </source>
</evidence>
<comment type="caution">
    <text evidence="4">Lacks conserved residue(s) required for the propagation of feature annotation.</text>
</comment>
<dbReference type="AlphaFoldDB" id="A0AA88RFR8"/>
<keyword evidence="2" id="KW-0805">Transcription regulation</keyword>
<protein>
    <recommendedName>
        <fullName evidence="5">Response regulatory domain-containing protein</fullName>
    </recommendedName>
</protein>
<evidence type="ECO:0000256" key="2">
    <source>
        <dbReference type="ARBA" id="ARBA00023015"/>
    </source>
</evidence>
<organism evidence="6 7">
    <name type="scientific">Escallonia rubra</name>
    <dbReference type="NCBI Taxonomy" id="112253"/>
    <lineage>
        <taxon>Eukaryota</taxon>
        <taxon>Viridiplantae</taxon>
        <taxon>Streptophyta</taxon>
        <taxon>Embryophyta</taxon>
        <taxon>Tracheophyta</taxon>
        <taxon>Spermatophyta</taxon>
        <taxon>Magnoliopsida</taxon>
        <taxon>eudicotyledons</taxon>
        <taxon>Gunneridae</taxon>
        <taxon>Pentapetalae</taxon>
        <taxon>asterids</taxon>
        <taxon>campanulids</taxon>
        <taxon>Escalloniales</taxon>
        <taxon>Escalloniaceae</taxon>
        <taxon>Escallonia</taxon>
    </lineage>
</organism>
<dbReference type="SMART" id="SM00448">
    <property type="entry name" value="REC"/>
    <property type="match status" value="1"/>
</dbReference>
<evidence type="ECO:0000313" key="7">
    <source>
        <dbReference type="Proteomes" id="UP001187471"/>
    </source>
</evidence>
<evidence type="ECO:0000313" key="6">
    <source>
        <dbReference type="EMBL" id="KAK2981380.1"/>
    </source>
</evidence>
<accession>A0AA88RFR8</accession>
<dbReference type="PROSITE" id="PS50110">
    <property type="entry name" value="RESPONSE_REGULATORY"/>
    <property type="match status" value="1"/>
</dbReference>
<keyword evidence="1" id="KW-0902">Two-component regulatory system</keyword>
<dbReference type="SUPFAM" id="SSF52172">
    <property type="entry name" value="CheY-like"/>
    <property type="match status" value="1"/>
</dbReference>
<reference evidence="6" key="1">
    <citation type="submission" date="2022-12" db="EMBL/GenBank/DDBJ databases">
        <title>Draft genome assemblies for two species of Escallonia (Escalloniales).</title>
        <authorList>
            <person name="Chanderbali A."/>
            <person name="Dervinis C."/>
            <person name="Anghel I."/>
            <person name="Soltis D."/>
            <person name="Soltis P."/>
            <person name="Zapata F."/>
        </authorList>
    </citation>
    <scope>NUCLEOTIDE SEQUENCE</scope>
    <source>
        <strain evidence="6">UCBG92.1500</strain>
        <tissue evidence="6">Leaf</tissue>
    </source>
</reference>
<name>A0AA88RFR8_9ASTE</name>
<dbReference type="PANTHER" id="PTHR43874:SF192">
    <property type="entry name" value="TWO-COMPONENT RESPONSE REGULATOR-LIKE APRR1"/>
    <property type="match status" value="1"/>
</dbReference>
<dbReference type="EMBL" id="JAVXUO010001538">
    <property type="protein sequence ID" value="KAK2981380.1"/>
    <property type="molecule type" value="Genomic_DNA"/>
</dbReference>
<dbReference type="InterPro" id="IPR045279">
    <property type="entry name" value="ARR-like"/>
</dbReference>
<sequence length="272" mass="30263">MGVLQHGELLEKDIGVFGTSIWHSFRTKYLALTNHNAVMDVAVVVLPSTASKLYQMELLPDTSQGCTRKNHLPERKLCSSRSGTSVNAYLSFHAYDHQQNAGIPLEAKFQYFACIFLHAMEKGKNKLVMSENRSDAIKSSHFIDRCRVRIFLCDTDVQTCREVFALLRECSYQAVTPVFSAAEVIGALTSEGSSTNIILAEAALLMTGDAKILKHIMQDEFLQHIPVIMMLAQNEVALILKGLDLGATDYLMKPLGSTELLDLWTHMPKRGA</sequence>